<dbReference type="PANTHER" id="PTHR40032:SF1">
    <property type="entry name" value="EXPORTED PROTEIN"/>
    <property type="match status" value="1"/>
</dbReference>
<dbReference type="Pfam" id="PF12671">
    <property type="entry name" value="Amidase_6"/>
    <property type="match status" value="1"/>
</dbReference>
<organism evidence="3 4">
    <name type="scientific">Actinomyces johnsonii F0542</name>
    <dbReference type="NCBI Taxonomy" id="1321818"/>
    <lineage>
        <taxon>Bacteria</taxon>
        <taxon>Bacillati</taxon>
        <taxon>Actinomycetota</taxon>
        <taxon>Actinomycetes</taxon>
        <taxon>Actinomycetales</taxon>
        <taxon>Actinomycetaceae</taxon>
        <taxon>Actinomyces</taxon>
    </lineage>
</organism>
<dbReference type="Proteomes" id="UP000016536">
    <property type="component" value="Unassembled WGS sequence"/>
</dbReference>
<dbReference type="HOGENOM" id="CLU_057271_0_0_11"/>
<dbReference type="Gene3D" id="3.90.1720.10">
    <property type="entry name" value="endopeptidase domain like (from Nostoc punctiforme)"/>
    <property type="match status" value="1"/>
</dbReference>
<feature type="region of interest" description="Disordered" evidence="1">
    <location>
        <begin position="355"/>
        <end position="375"/>
    </location>
</feature>
<evidence type="ECO:0000259" key="2">
    <source>
        <dbReference type="Pfam" id="PF12671"/>
    </source>
</evidence>
<accession>U1S3X4</accession>
<keyword evidence="4" id="KW-1185">Reference proteome</keyword>
<evidence type="ECO:0000256" key="1">
    <source>
        <dbReference type="SAM" id="MobiDB-lite"/>
    </source>
</evidence>
<gene>
    <name evidence="3" type="ORF">HMPREF1979_00577</name>
</gene>
<proteinExistence type="predicted"/>
<name>U1S3X4_9ACTO</name>
<sequence length="402" mass="43289">MVLPADSFISSQKEVGAMKSGRTSLRHLSLTFAVTLALTCQASAMAAGAQPDPAPTADEISKTVTEYQTAADAEWTTSAASAAATTSTASVQTTQNVRDSLANEGLAVTSAKSDVGIVDSATQADGTVLVTADVSTTFTFEGDDTPGIWSDRHQMTLSSSASGYTVVSDTIDNKVSEDSEDSEELNETPFMQSSDDKSTAGSEESEADGEQPAEGQAQPRPNAGNMVKYALKWTSPPYDGDSKSDFNPEFPYKNNNCANFVSQVLHAGGWDYDQGYNPYDTAVWAPDLIGPAGPSRTWTRARAQRTYVEAHTPYRWLRNIWDAQPGDLLYPDWDSPNQAGKPDGKVDHVMVVTGRTNNPQNPLVNGPRISQKSPNRSNIPLMMSIIMATGQGKEIHWTAFKR</sequence>
<dbReference type="AlphaFoldDB" id="U1S3X4"/>
<feature type="region of interest" description="Disordered" evidence="1">
    <location>
        <begin position="175"/>
        <end position="223"/>
    </location>
</feature>
<dbReference type="EMBL" id="AWSE01000025">
    <property type="protein sequence ID" value="ERH25352.1"/>
    <property type="molecule type" value="Genomic_DNA"/>
</dbReference>
<feature type="domain" description="Putative amidase" evidence="2">
    <location>
        <begin position="223"/>
        <end position="381"/>
    </location>
</feature>
<evidence type="ECO:0000313" key="4">
    <source>
        <dbReference type="Proteomes" id="UP000016536"/>
    </source>
</evidence>
<protein>
    <recommendedName>
        <fullName evidence="2">Putative amidase domain-containing protein</fullName>
    </recommendedName>
</protein>
<dbReference type="InterPro" id="IPR024301">
    <property type="entry name" value="Amidase_6"/>
</dbReference>
<reference evidence="3 4" key="1">
    <citation type="submission" date="2013-08" db="EMBL/GenBank/DDBJ databases">
        <authorList>
            <person name="Weinstock G."/>
            <person name="Sodergren E."/>
            <person name="Wylie T."/>
            <person name="Fulton L."/>
            <person name="Fulton R."/>
            <person name="Fronick C."/>
            <person name="O'Laughlin M."/>
            <person name="Godfrey J."/>
            <person name="Miner T."/>
            <person name="Herter B."/>
            <person name="Appelbaum E."/>
            <person name="Cordes M."/>
            <person name="Lek S."/>
            <person name="Wollam A."/>
            <person name="Pepin K.H."/>
            <person name="Palsikar V.B."/>
            <person name="Mitreva M."/>
            <person name="Wilson R.K."/>
        </authorList>
    </citation>
    <scope>NUCLEOTIDE SEQUENCE [LARGE SCALE GENOMIC DNA]</scope>
    <source>
        <strain evidence="3 4">F0542</strain>
    </source>
</reference>
<dbReference type="PANTHER" id="PTHR40032">
    <property type="entry name" value="EXPORTED PROTEIN-RELATED"/>
    <property type="match status" value="1"/>
</dbReference>
<comment type="caution">
    <text evidence="3">The sequence shown here is derived from an EMBL/GenBank/DDBJ whole genome shotgun (WGS) entry which is preliminary data.</text>
</comment>
<evidence type="ECO:0000313" key="3">
    <source>
        <dbReference type="EMBL" id="ERH25352.1"/>
    </source>
</evidence>